<organism evidence="1 2">
    <name type="scientific">Funneliformis caledonium</name>
    <dbReference type="NCBI Taxonomy" id="1117310"/>
    <lineage>
        <taxon>Eukaryota</taxon>
        <taxon>Fungi</taxon>
        <taxon>Fungi incertae sedis</taxon>
        <taxon>Mucoromycota</taxon>
        <taxon>Glomeromycotina</taxon>
        <taxon>Glomeromycetes</taxon>
        <taxon>Glomerales</taxon>
        <taxon>Glomeraceae</taxon>
        <taxon>Funneliformis</taxon>
    </lineage>
</organism>
<evidence type="ECO:0000313" key="2">
    <source>
        <dbReference type="Proteomes" id="UP000789570"/>
    </source>
</evidence>
<comment type="caution">
    <text evidence="1">The sequence shown here is derived from an EMBL/GenBank/DDBJ whole genome shotgun (WGS) entry which is preliminary data.</text>
</comment>
<gene>
    <name evidence="1" type="ORF">FCALED_LOCUS6487</name>
</gene>
<protein>
    <submittedName>
        <fullName evidence="1">3520_t:CDS:1</fullName>
    </submittedName>
</protein>
<feature type="non-terminal residue" evidence="1">
    <location>
        <position position="67"/>
    </location>
</feature>
<reference evidence="1" key="1">
    <citation type="submission" date="2021-06" db="EMBL/GenBank/DDBJ databases">
        <authorList>
            <person name="Kallberg Y."/>
            <person name="Tangrot J."/>
            <person name="Rosling A."/>
        </authorList>
    </citation>
    <scope>NUCLEOTIDE SEQUENCE</scope>
    <source>
        <strain evidence="1">UK204</strain>
    </source>
</reference>
<proteinExistence type="predicted"/>
<dbReference type="OrthoDB" id="2423006at2759"/>
<accession>A0A9N9BCA7</accession>
<dbReference type="EMBL" id="CAJVPQ010001559">
    <property type="protein sequence ID" value="CAG8558707.1"/>
    <property type="molecule type" value="Genomic_DNA"/>
</dbReference>
<name>A0A9N9BCA7_9GLOM</name>
<dbReference type="AlphaFoldDB" id="A0A9N9BCA7"/>
<dbReference type="Proteomes" id="UP000789570">
    <property type="component" value="Unassembled WGS sequence"/>
</dbReference>
<keyword evidence="2" id="KW-1185">Reference proteome</keyword>
<evidence type="ECO:0000313" key="1">
    <source>
        <dbReference type="EMBL" id="CAG8558707.1"/>
    </source>
</evidence>
<sequence>IIRYRHSTGLGVEKIHGSTIRQPLGGISVKTDGSEDDIIFDYDSLMANKENDELIEDKEFQEEDYNN</sequence>